<dbReference type="Proteomes" id="UP001163798">
    <property type="component" value="Unassembled WGS sequence"/>
</dbReference>
<dbReference type="EMBL" id="MU793341">
    <property type="protein sequence ID" value="KAJ3785484.1"/>
    <property type="molecule type" value="Genomic_DNA"/>
</dbReference>
<feature type="region of interest" description="Disordered" evidence="1">
    <location>
        <begin position="138"/>
        <end position="177"/>
    </location>
</feature>
<accession>A0AA38KA51</accession>
<evidence type="ECO:0000313" key="3">
    <source>
        <dbReference type="Proteomes" id="UP001163798"/>
    </source>
</evidence>
<evidence type="ECO:0000313" key="2">
    <source>
        <dbReference type="EMBL" id="KAJ3785484.1"/>
    </source>
</evidence>
<organism evidence="2 3">
    <name type="scientific">Lentinula aff. detonsa</name>
    <dbReference type="NCBI Taxonomy" id="2804958"/>
    <lineage>
        <taxon>Eukaryota</taxon>
        <taxon>Fungi</taxon>
        <taxon>Dikarya</taxon>
        <taxon>Basidiomycota</taxon>
        <taxon>Agaricomycotina</taxon>
        <taxon>Agaricomycetes</taxon>
        <taxon>Agaricomycetidae</taxon>
        <taxon>Agaricales</taxon>
        <taxon>Marasmiineae</taxon>
        <taxon>Omphalotaceae</taxon>
        <taxon>Lentinula</taxon>
    </lineage>
</organism>
<dbReference type="AlphaFoldDB" id="A0AA38KA51"/>
<keyword evidence="3" id="KW-1185">Reference proteome</keyword>
<protein>
    <submittedName>
        <fullName evidence="2">Uncharacterized protein</fullName>
    </submittedName>
</protein>
<proteinExistence type="predicted"/>
<sequence>MIIRTAGVELGMVVTEAAIECNKIRTQGAKKTGKMVRNKWSSNLRPTWKICRAIDDCSGLGGFDTKTGAHVTPESEPMWEDLLRSNPAVLPYKYTGWVYWDKMKEILGSPPPTGHRVFCPNQTVLACADTDIGGSPASIADDTNSDIEFPTTPKPSTTVWSGKRQAAGPPLSVKKPRLSGSAQAIGGMCKSMDHFTRAMLEIFAAPVPAKVEQELDLTVDDQVDLIEMFEKDSTLVDSYLGFTKDALRERWIARKLAAFWSSLF</sequence>
<gene>
    <name evidence="2" type="ORF">GGU10DRAFT_333124</name>
</gene>
<reference evidence="2" key="1">
    <citation type="submission" date="2022-08" db="EMBL/GenBank/DDBJ databases">
        <authorList>
            <consortium name="DOE Joint Genome Institute"/>
            <person name="Min B."/>
            <person name="Riley R."/>
            <person name="Sierra-Patev S."/>
            <person name="Naranjo-Ortiz M."/>
            <person name="Looney B."/>
            <person name="Konkel Z."/>
            <person name="Slot J.C."/>
            <person name="Sakamoto Y."/>
            <person name="Steenwyk J.L."/>
            <person name="Rokas A."/>
            <person name="Carro J."/>
            <person name="Camarero S."/>
            <person name="Ferreira P."/>
            <person name="Molpeceres G."/>
            <person name="Ruiz-Duenas F.J."/>
            <person name="Serrano A."/>
            <person name="Henrissat B."/>
            <person name="Drula E."/>
            <person name="Hughes K.W."/>
            <person name="Mata J.L."/>
            <person name="Ishikawa N.K."/>
            <person name="Vargas-Isla R."/>
            <person name="Ushijima S."/>
            <person name="Smith C.A."/>
            <person name="Ahrendt S."/>
            <person name="Andreopoulos W."/>
            <person name="He G."/>
            <person name="Labutti K."/>
            <person name="Lipzen A."/>
            <person name="Ng V."/>
            <person name="Sandor L."/>
            <person name="Barry K."/>
            <person name="Martinez A.T."/>
            <person name="Xiao Y."/>
            <person name="Gibbons J.G."/>
            <person name="Terashima K."/>
            <person name="Hibbett D.S."/>
            <person name="Grigoriev I.V."/>
        </authorList>
    </citation>
    <scope>NUCLEOTIDE SEQUENCE</scope>
    <source>
        <strain evidence="2">TFB10291</strain>
    </source>
</reference>
<name>A0AA38KA51_9AGAR</name>
<comment type="caution">
    <text evidence="2">The sequence shown here is derived from an EMBL/GenBank/DDBJ whole genome shotgun (WGS) entry which is preliminary data.</text>
</comment>
<evidence type="ECO:0000256" key="1">
    <source>
        <dbReference type="SAM" id="MobiDB-lite"/>
    </source>
</evidence>